<organism evidence="2 3">
    <name type="scientific">Paenibacillus stellifer</name>
    <dbReference type="NCBI Taxonomy" id="169760"/>
    <lineage>
        <taxon>Bacteria</taxon>
        <taxon>Bacillati</taxon>
        <taxon>Bacillota</taxon>
        <taxon>Bacilli</taxon>
        <taxon>Bacillales</taxon>
        <taxon>Paenibacillaceae</taxon>
        <taxon>Paenibacillus</taxon>
    </lineage>
</organism>
<dbReference type="EMBL" id="CP009286">
    <property type="protein sequence ID" value="AIQ62209.1"/>
    <property type="molecule type" value="Genomic_DNA"/>
</dbReference>
<name>A0A089N0L1_9BACL</name>
<dbReference type="STRING" id="169760.PSTEL_02845"/>
<evidence type="ECO:0000313" key="2">
    <source>
        <dbReference type="EMBL" id="AIQ62209.1"/>
    </source>
</evidence>
<dbReference type="HOGENOM" id="CLU_2344071_0_0_9"/>
<proteinExistence type="predicted"/>
<accession>A0A089N0L1</accession>
<evidence type="ECO:0000256" key="1">
    <source>
        <dbReference type="SAM" id="MobiDB-lite"/>
    </source>
</evidence>
<feature type="compositionally biased region" description="Basic and acidic residues" evidence="1">
    <location>
        <begin position="70"/>
        <end position="82"/>
    </location>
</feature>
<reference evidence="2 3" key="1">
    <citation type="submission" date="2014-08" db="EMBL/GenBank/DDBJ databases">
        <title>Comparative genomics of the Paenibacillus odorifer group.</title>
        <authorList>
            <person name="den Bakker H.C."/>
            <person name="Tsai Y.-C."/>
            <person name="Martin N."/>
            <person name="Korlach J."/>
            <person name="Wiedmann M."/>
        </authorList>
    </citation>
    <scope>NUCLEOTIDE SEQUENCE [LARGE SCALE GENOMIC DNA]</scope>
    <source>
        <strain evidence="2 3">DSM 14472</strain>
    </source>
</reference>
<evidence type="ECO:0000313" key="3">
    <source>
        <dbReference type="Proteomes" id="UP000029507"/>
    </source>
</evidence>
<dbReference type="RefSeq" id="WP_038693322.1">
    <property type="nucleotide sequence ID" value="NZ_CP009286.1"/>
</dbReference>
<sequence>MKRCRAISHYASIKLNLVRNTPDYRPEGLEVKFDEAGPMKLLQGQAPGAGERRQALFYYGRRSFCHQSSGHDDGIGNLDSKDSGAVSPLRIPGNMER</sequence>
<dbReference type="KEGG" id="pste:PSTEL_02845"/>
<protein>
    <submittedName>
        <fullName evidence="2">Uncharacterized protein</fullName>
    </submittedName>
</protein>
<dbReference type="Proteomes" id="UP000029507">
    <property type="component" value="Chromosome"/>
</dbReference>
<feature type="region of interest" description="Disordered" evidence="1">
    <location>
        <begin position="70"/>
        <end position="97"/>
    </location>
</feature>
<keyword evidence="3" id="KW-1185">Reference proteome</keyword>
<gene>
    <name evidence="2" type="ORF">PSTEL_02845</name>
</gene>
<dbReference type="AlphaFoldDB" id="A0A089N0L1"/>